<proteinExistence type="predicted"/>
<gene>
    <name evidence="1" type="ORF">O6H91_17G040400</name>
</gene>
<dbReference type="EMBL" id="CM055108">
    <property type="protein sequence ID" value="KAJ7525186.1"/>
    <property type="molecule type" value="Genomic_DNA"/>
</dbReference>
<evidence type="ECO:0000313" key="2">
    <source>
        <dbReference type="Proteomes" id="UP001162992"/>
    </source>
</evidence>
<evidence type="ECO:0000313" key="1">
    <source>
        <dbReference type="EMBL" id="KAJ7525186.1"/>
    </source>
</evidence>
<sequence>MAFACTPSQQLSSPQPLPAIAIAIARQDVVSSAECSHTTASSSHIKIIAPAFARRPCLFRVSSNMQIFDNNNKRIHLPASGAGWRNLDIRGKAPALAHDASSVVESIEGSDLPQEGGENNTHNNDDEGELSSLEEKGRFENGNEGEMKVEASFGHFKAEEASLSLELNGRFHNEDGDKADFSFSEVEGRLRKHTEGVILVHGQDGGLGNGNESKEADNKFYNHNESEISSLSFVNNNETEVSSLEDQNSYESANEGEIWEDEDLVADSESQLLLFDKAKEDGDCSDEDEEDESVSLREEFDVVTEEIEFSKDGAVRTDVQSGKGADNSSGEKVSVRLTPGDEAKRIKEFCAKVQEGDNYLITTKELASIYNFPLDKFQLLAMKGFLKGSSVVLCAPTSSGKTLVAEVAAAVTLARGRRFFYTTPLKALSNQKWREFRTLFGDSNVGLVTGDAAVNKEAPILIMTTEILRNMLYQSVGNTDEANSLRNVDAVVLDEIHYLSDIARGTTWEETIIYCPKKVQLICLSATIANPEELSGWIAQVHGPTELVVSSRRPVPLLWHFSTRHYILPLLNKKATEINRELLFKRSSSEMEVDMFSNGLEGNIRGKRTLSKRLHAASQAHESGRKKGGSVEIPELSEEQMQFIRRKQVPQIRDTLRQLQARDMLPAIWFIFSRRGCDTAVHYQQEIQLLSDKERKDVRGALRQFRKQHPEAVRESATNFLFRGVAAHHAGCLPLWKSFIEELFQRGLVKVIFATETLAAGINMPARTTVLSALSKKGDNGLKLLSANAMLQMAGRAGRRGIDNQGHVVVVQTPFEGAEECCKLLFAGSDPLVSQFTATYGMALNLLAGSRVINVDDSMSESYVRRRRTLDEARALVEQSFGNYLEREVGVKAKEKVAKLQLDIQKLENENSAADDYVLLEEKIGKEKFREYADLRQLVEEAESVVLKQKHRLEVLEAATMQARLEEIIKEHSSYICISYVDSSTDQECLLPALCLDRFSGTKSILYRNSALANTTSENCSKVWGQEYIVEEKENAENFTQSKPADDTMKSNLHYHHYVALGADNNWYLFTAKSVKSISRNVASEDLGHLELKSSSLILKDKFWLKTQSWRKVGRTGTDAQASVWHSEGSSETLPFSRKLPVLSDLTEDYQVSEEHLAAQKMFVKAKNLLAKRRQKFEETEGYKMYDLLCDLKNMRKQKIARMKAKVSRIEQRIKQMQPSGWKEFLQVVQVLQAAGAIDSESNELLPLGVSALAIRGVNELWLAVALSTENLNALKPAELAAICGTLVGEGTKVRPDAGSSILYEPSNVVTSWIKCIESKRQWLLELQTKNGVEFPCELDSQFSGLVEAWALGVNWKELMMDCGMDEGDVARLLRRSIDLLTQIPFLPRVSSTLAATARIAAEVMDRPPISELVG</sequence>
<organism evidence="1 2">
    <name type="scientific">Diphasiastrum complanatum</name>
    <name type="common">Issler's clubmoss</name>
    <name type="synonym">Lycopodium complanatum</name>
    <dbReference type="NCBI Taxonomy" id="34168"/>
    <lineage>
        <taxon>Eukaryota</taxon>
        <taxon>Viridiplantae</taxon>
        <taxon>Streptophyta</taxon>
        <taxon>Embryophyta</taxon>
        <taxon>Tracheophyta</taxon>
        <taxon>Lycopodiopsida</taxon>
        <taxon>Lycopodiales</taxon>
        <taxon>Lycopodiaceae</taxon>
        <taxon>Lycopodioideae</taxon>
        <taxon>Diphasiastrum</taxon>
    </lineage>
</organism>
<reference evidence="2" key="1">
    <citation type="journal article" date="2024" name="Proc. Natl. Acad. Sci. U.S.A.">
        <title>Extraordinary preservation of gene collinearity over three hundred million years revealed in homosporous lycophytes.</title>
        <authorList>
            <person name="Li C."/>
            <person name="Wickell D."/>
            <person name="Kuo L.Y."/>
            <person name="Chen X."/>
            <person name="Nie B."/>
            <person name="Liao X."/>
            <person name="Peng D."/>
            <person name="Ji J."/>
            <person name="Jenkins J."/>
            <person name="Williams M."/>
            <person name="Shu S."/>
            <person name="Plott C."/>
            <person name="Barry K."/>
            <person name="Rajasekar S."/>
            <person name="Grimwood J."/>
            <person name="Han X."/>
            <person name="Sun S."/>
            <person name="Hou Z."/>
            <person name="He W."/>
            <person name="Dai G."/>
            <person name="Sun C."/>
            <person name="Schmutz J."/>
            <person name="Leebens-Mack J.H."/>
            <person name="Li F.W."/>
            <person name="Wang L."/>
        </authorList>
    </citation>
    <scope>NUCLEOTIDE SEQUENCE [LARGE SCALE GENOMIC DNA]</scope>
    <source>
        <strain evidence="2">cv. PW_Plant_1</strain>
    </source>
</reference>
<keyword evidence="2" id="KW-1185">Reference proteome</keyword>
<name>A0ACC2B5X7_DIPCM</name>
<accession>A0ACC2B5X7</accession>
<comment type="caution">
    <text evidence="1">The sequence shown here is derived from an EMBL/GenBank/DDBJ whole genome shotgun (WGS) entry which is preliminary data.</text>
</comment>
<protein>
    <submittedName>
        <fullName evidence="1">Uncharacterized protein</fullName>
    </submittedName>
</protein>
<dbReference type="Proteomes" id="UP001162992">
    <property type="component" value="Chromosome 17"/>
</dbReference>